<comment type="similarity">
    <text evidence="1">Belongs to the CutA family.</text>
</comment>
<dbReference type="Gene3D" id="3.30.70.120">
    <property type="match status" value="1"/>
</dbReference>
<evidence type="ECO:0000313" key="2">
    <source>
        <dbReference type="EnsemblMetazoa" id="AMEM006649-PA"/>
    </source>
</evidence>
<dbReference type="GO" id="GO:0010038">
    <property type="term" value="P:response to metal ion"/>
    <property type="evidence" value="ECO:0007669"/>
    <property type="project" value="InterPro"/>
</dbReference>
<evidence type="ECO:0000256" key="1">
    <source>
        <dbReference type="ARBA" id="ARBA00010169"/>
    </source>
</evidence>
<dbReference type="PANTHER" id="PTHR23419:SF8">
    <property type="entry name" value="FI09726P"/>
    <property type="match status" value="1"/>
</dbReference>
<dbReference type="GO" id="GO:0005507">
    <property type="term" value="F:copper ion binding"/>
    <property type="evidence" value="ECO:0007669"/>
    <property type="project" value="TreeGrafter"/>
</dbReference>
<evidence type="ECO:0000313" key="3">
    <source>
        <dbReference type="Proteomes" id="UP000075903"/>
    </source>
</evidence>
<name>A0A182V060_ANOME</name>
<sequence>MYDFQQHHQNNRTTAEDSMLRPLALLPSCILRRTTASASARRITMATDGSGTAPTTTPTATDSEYSVAFVTTPDSAVATKVGRQLVERKLVACVNIIPGLTSIYSWEDKINEDPEVLMMLKTRTDRVEEVIRFVRESHPYSVAEVIAMPIAAGNPPYLDWIGKTVPKRDG</sequence>
<dbReference type="Pfam" id="PF03091">
    <property type="entry name" value="CutA1"/>
    <property type="match status" value="1"/>
</dbReference>
<protein>
    <submittedName>
        <fullName evidence="2">Uncharacterized protein</fullName>
    </submittedName>
</protein>
<reference evidence="2" key="1">
    <citation type="submission" date="2020-05" db="UniProtKB">
        <authorList>
            <consortium name="EnsemblMetazoa"/>
        </authorList>
    </citation>
    <scope>IDENTIFICATION</scope>
    <source>
        <strain evidence="2">MAF</strain>
    </source>
</reference>
<accession>A0A182V060</accession>
<dbReference type="VEuPathDB" id="VectorBase:AMEM006649"/>
<dbReference type="SUPFAM" id="SSF54913">
    <property type="entry name" value="GlnB-like"/>
    <property type="match status" value="1"/>
</dbReference>
<dbReference type="EnsemblMetazoa" id="AMEM006649-RA">
    <property type="protein sequence ID" value="AMEM006649-PA"/>
    <property type="gene ID" value="AMEM006649"/>
</dbReference>
<dbReference type="InterPro" id="IPR004323">
    <property type="entry name" value="Ion_tolerance_CutA"/>
</dbReference>
<keyword evidence="3" id="KW-1185">Reference proteome</keyword>
<organism evidence="2 3">
    <name type="scientific">Anopheles merus</name>
    <name type="common">Mosquito</name>
    <dbReference type="NCBI Taxonomy" id="30066"/>
    <lineage>
        <taxon>Eukaryota</taxon>
        <taxon>Metazoa</taxon>
        <taxon>Ecdysozoa</taxon>
        <taxon>Arthropoda</taxon>
        <taxon>Hexapoda</taxon>
        <taxon>Insecta</taxon>
        <taxon>Pterygota</taxon>
        <taxon>Neoptera</taxon>
        <taxon>Endopterygota</taxon>
        <taxon>Diptera</taxon>
        <taxon>Nematocera</taxon>
        <taxon>Culicoidea</taxon>
        <taxon>Culicidae</taxon>
        <taxon>Anophelinae</taxon>
        <taxon>Anopheles</taxon>
    </lineage>
</organism>
<proteinExistence type="inferred from homology"/>
<dbReference type="STRING" id="30066.A0A182V060"/>
<dbReference type="VEuPathDB" id="VectorBase:AMEM21_011807"/>
<dbReference type="AlphaFoldDB" id="A0A182V060"/>
<dbReference type="Proteomes" id="UP000075903">
    <property type="component" value="Unassembled WGS sequence"/>
</dbReference>
<dbReference type="InterPro" id="IPR015867">
    <property type="entry name" value="N-reg_PII/ATP_PRibTrfase_C"/>
</dbReference>
<dbReference type="PANTHER" id="PTHR23419">
    <property type="entry name" value="DIVALENT CATION TOLERANCE CUTA-RELATED"/>
    <property type="match status" value="1"/>
</dbReference>
<dbReference type="InterPro" id="IPR011322">
    <property type="entry name" value="N-reg_PII-like_a/b"/>
</dbReference>